<dbReference type="EMBL" id="SOAZ01000001">
    <property type="protein sequence ID" value="TDT63680.1"/>
    <property type="molecule type" value="Genomic_DNA"/>
</dbReference>
<dbReference type="GO" id="GO:0005829">
    <property type="term" value="C:cytosol"/>
    <property type="evidence" value="ECO:0007669"/>
    <property type="project" value="TreeGrafter"/>
</dbReference>
<dbReference type="SUPFAM" id="SSF52540">
    <property type="entry name" value="P-loop containing nucleoside triphosphate hydrolases"/>
    <property type="match status" value="1"/>
</dbReference>
<evidence type="ECO:0000313" key="12">
    <source>
        <dbReference type="Proteomes" id="UP000295325"/>
    </source>
</evidence>
<keyword evidence="12" id="KW-1185">Reference proteome</keyword>
<evidence type="ECO:0000313" key="11">
    <source>
        <dbReference type="EMBL" id="TDT63680.1"/>
    </source>
</evidence>
<dbReference type="InterPro" id="IPR014016">
    <property type="entry name" value="UvrD-like_ATP-bd"/>
</dbReference>
<dbReference type="Pfam" id="PF00580">
    <property type="entry name" value="UvrD-helicase"/>
    <property type="match status" value="2"/>
</dbReference>
<dbReference type="InterPro" id="IPR000212">
    <property type="entry name" value="DNA_helicase_UvrD/REP"/>
</dbReference>
<dbReference type="Pfam" id="PF13538">
    <property type="entry name" value="UvrD_C_2"/>
    <property type="match status" value="1"/>
</dbReference>
<proteinExistence type="predicted"/>
<keyword evidence="1 9" id="KW-0547">Nucleotide-binding</keyword>
<protein>
    <recommendedName>
        <fullName evidence="7">DNA 3'-5' helicase</fullName>
        <ecNumber evidence="7">5.6.2.4</ecNumber>
    </recommendedName>
</protein>
<evidence type="ECO:0000256" key="3">
    <source>
        <dbReference type="ARBA" id="ARBA00022806"/>
    </source>
</evidence>
<dbReference type="Gene3D" id="3.40.50.300">
    <property type="entry name" value="P-loop containing nucleotide triphosphate hydrolases"/>
    <property type="match status" value="3"/>
</dbReference>
<dbReference type="GO" id="GO:0005524">
    <property type="term" value="F:ATP binding"/>
    <property type="evidence" value="ECO:0007669"/>
    <property type="project" value="UniProtKB-UniRule"/>
</dbReference>
<dbReference type="OrthoDB" id="9787585at2"/>
<evidence type="ECO:0000256" key="4">
    <source>
        <dbReference type="ARBA" id="ARBA00022840"/>
    </source>
</evidence>
<comment type="caution">
    <text evidence="11">The sequence shown here is derived from an EMBL/GenBank/DDBJ whole genome shotgun (WGS) entry which is preliminary data.</text>
</comment>
<dbReference type="PANTHER" id="PTHR11070:SF17">
    <property type="entry name" value="DNA HELICASE IV"/>
    <property type="match status" value="1"/>
</dbReference>
<evidence type="ECO:0000256" key="6">
    <source>
        <dbReference type="ARBA" id="ARBA00034617"/>
    </source>
</evidence>
<dbReference type="GO" id="GO:0043138">
    <property type="term" value="F:3'-5' DNA helicase activity"/>
    <property type="evidence" value="ECO:0007669"/>
    <property type="project" value="UniProtKB-EC"/>
</dbReference>
<accession>A0A4R7KXD8</accession>
<dbReference type="GO" id="GO:0000725">
    <property type="term" value="P:recombinational repair"/>
    <property type="evidence" value="ECO:0007669"/>
    <property type="project" value="TreeGrafter"/>
</dbReference>
<dbReference type="InterPro" id="IPR027785">
    <property type="entry name" value="UvrD-like_helicase_C"/>
</dbReference>
<feature type="domain" description="UvrD-like helicase ATP-binding" evidence="10">
    <location>
        <begin position="196"/>
        <end position="598"/>
    </location>
</feature>
<feature type="binding site" evidence="9">
    <location>
        <begin position="217"/>
        <end position="224"/>
    </location>
    <ligand>
        <name>ATP</name>
        <dbReference type="ChEBI" id="CHEBI:30616"/>
    </ligand>
</feature>
<dbReference type="Proteomes" id="UP000295325">
    <property type="component" value="Unassembled WGS sequence"/>
</dbReference>
<dbReference type="NCBIfam" id="NF041464">
    <property type="entry name" value="HelD_BACSU"/>
    <property type="match status" value="1"/>
</dbReference>
<evidence type="ECO:0000256" key="8">
    <source>
        <dbReference type="ARBA" id="ARBA00048988"/>
    </source>
</evidence>
<evidence type="ECO:0000256" key="9">
    <source>
        <dbReference type="PROSITE-ProRule" id="PRU00560"/>
    </source>
</evidence>
<dbReference type="PANTHER" id="PTHR11070">
    <property type="entry name" value="UVRD / RECB / PCRA DNA HELICASE FAMILY MEMBER"/>
    <property type="match status" value="1"/>
</dbReference>
<comment type="catalytic activity">
    <reaction evidence="6">
        <text>Couples ATP hydrolysis with the unwinding of duplex DNA by translocating in the 3'-5' direction.</text>
        <dbReference type="EC" id="5.6.2.4"/>
    </reaction>
</comment>
<dbReference type="EC" id="5.6.2.4" evidence="7"/>
<dbReference type="PROSITE" id="PS51198">
    <property type="entry name" value="UVRD_HELICASE_ATP_BIND"/>
    <property type="match status" value="1"/>
</dbReference>
<keyword evidence="2 9" id="KW-0378">Hydrolase</keyword>
<dbReference type="AlphaFoldDB" id="A0A4R7KXD8"/>
<dbReference type="InterPro" id="IPR048228">
    <property type="entry name" value="HelD_bacillota"/>
</dbReference>
<evidence type="ECO:0000256" key="2">
    <source>
        <dbReference type="ARBA" id="ARBA00022801"/>
    </source>
</evidence>
<keyword evidence="4 9" id="KW-0067">ATP-binding</keyword>
<dbReference type="GO" id="GO:0016887">
    <property type="term" value="F:ATP hydrolysis activity"/>
    <property type="evidence" value="ECO:0007669"/>
    <property type="project" value="RHEA"/>
</dbReference>
<comment type="catalytic activity">
    <reaction evidence="8">
        <text>ATP + H2O = ADP + phosphate + H(+)</text>
        <dbReference type="Rhea" id="RHEA:13065"/>
        <dbReference type="ChEBI" id="CHEBI:15377"/>
        <dbReference type="ChEBI" id="CHEBI:15378"/>
        <dbReference type="ChEBI" id="CHEBI:30616"/>
        <dbReference type="ChEBI" id="CHEBI:43474"/>
        <dbReference type="ChEBI" id="CHEBI:456216"/>
        <dbReference type="EC" id="5.6.2.4"/>
    </reaction>
</comment>
<reference evidence="11 12" key="1">
    <citation type="submission" date="2019-03" db="EMBL/GenBank/DDBJ databases">
        <title>Genomic Encyclopedia of Type Strains, Phase IV (KMG-IV): sequencing the most valuable type-strain genomes for metagenomic binning, comparative biology and taxonomic classification.</title>
        <authorList>
            <person name="Goeker M."/>
        </authorList>
    </citation>
    <scope>NUCLEOTIDE SEQUENCE [LARGE SCALE GENOMIC DNA]</scope>
    <source>
        <strain evidence="11 12">DSM 24455</strain>
    </source>
</reference>
<evidence type="ECO:0000256" key="1">
    <source>
        <dbReference type="ARBA" id="ARBA00022741"/>
    </source>
</evidence>
<sequence>MSISNHPDYSEELQRLNFTLDYLKKYHSYILKEKERIDREVDYNTKHFSSDNSQQYIDLMINTTFQSSISQRLVNIEKAHSKPYFARVDFTEDKTGKYEKIYIGKLSLMSEDQKELIIVDWRAPIANLYYEGRLGEANYICPEGKIDGQINLKRQHTIEEGILKEFFDIDITTNDEFLQAYLGANADSRLKDIVSTIQVEQNRIIRADMWKPLIVQGAAGGGKTTIALHRIAYLIYTYEKSFKPENFMIIAPNRLFLNYISEVLPELGVDRVKQITFEDFASELLEMRFNLKDPNEKLSAIINSRQTDEDIKRKHLMMKASRFKSSLDFKKLIDDYMRIVEDELIPQEDFKIEDFVLLTYDEIRRLFLKEYKDLPMMKRVNEIKKHLNNRLKLKKDSILSKLQQDCDRRIMSLKLEMPDSEERHRLIVEAIDTKNKHITNINSYSKKAVKEYISKISPLKPLEYYKRLMTTELFDKLAEKYIDKELIAFIKSNQLELFNSKLLEIEDLAPLTAIKYLVYGLNEKIQVKHIVIDEAQDFSLYQLYLLKQIIKDSSFTILGDLSQGIHSYRGTKDWNEVGELVFGNNCRLLFLEQSYRTTVEIMEAANKVIKSLEDPNLIPAKPVIRHGEKVELIIKNDMNEIARDIKEKLDKLEEMGYKSAAVICKTMDECIELRTMLKGLGKDIPIISGNEKEYKGGIIIVPSYLSKGLEFDLVIIANASKKTYTNSELDVKLLYVAMTRPLHRLYIYSAGEPLELLKNI</sequence>
<keyword evidence="5" id="KW-0413">Isomerase</keyword>
<evidence type="ECO:0000256" key="7">
    <source>
        <dbReference type="ARBA" id="ARBA00034808"/>
    </source>
</evidence>
<organism evidence="11 12">
    <name type="scientific">Fonticella tunisiensis</name>
    <dbReference type="NCBI Taxonomy" id="1096341"/>
    <lineage>
        <taxon>Bacteria</taxon>
        <taxon>Bacillati</taxon>
        <taxon>Bacillota</taxon>
        <taxon>Clostridia</taxon>
        <taxon>Eubacteriales</taxon>
        <taxon>Clostridiaceae</taxon>
        <taxon>Fonticella</taxon>
    </lineage>
</organism>
<dbReference type="GO" id="GO:0003677">
    <property type="term" value="F:DNA binding"/>
    <property type="evidence" value="ECO:0007669"/>
    <property type="project" value="InterPro"/>
</dbReference>
<name>A0A4R7KXD8_9CLOT</name>
<evidence type="ECO:0000256" key="5">
    <source>
        <dbReference type="ARBA" id="ARBA00023235"/>
    </source>
</evidence>
<dbReference type="Pfam" id="PF13361">
    <property type="entry name" value="UvrD_C"/>
    <property type="match status" value="1"/>
</dbReference>
<gene>
    <name evidence="11" type="ORF">EDD71_101107</name>
</gene>
<dbReference type="InterPro" id="IPR027417">
    <property type="entry name" value="P-loop_NTPase"/>
</dbReference>
<dbReference type="RefSeq" id="WP_133626800.1">
    <property type="nucleotide sequence ID" value="NZ_SOAZ01000001.1"/>
</dbReference>
<evidence type="ECO:0000259" key="10">
    <source>
        <dbReference type="PROSITE" id="PS51198"/>
    </source>
</evidence>
<dbReference type="InterPro" id="IPR014017">
    <property type="entry name" value="DNA_helicase_UvrD-like_C"/>
</dbReference>
<keyword evidence="3 9" id="KW-0347">Helicase</keyword>